<keyword evidence="3" id="KW-1185">Reference proteome</keyword>
<proteinExistence type="predicted"/>
<dbReference type="STRING" id="946078.GA0070622_1458"/>
<accession>A0A1A9B6G2</accession>
<dbReference type="Proteomes" id="UP000199558">
    <property type="component" value="Unassembled WGS sequence"/>
</dbReference>
<evidence type="ECO:0000313" key="2">
    <source>
        <dbReference type="EMBL" id="SBT64482.1"/>
    </source>
</evidence>
<protein>
    <recommendedName>
        <fullName evidence="1">DNA-binding phage zinc finger domain-containing protein</fullName>
    </recommendedName>
</protein>
<dbReference type="InterPro" id="IPR056911">
    <property type="entry name" value="Phage_Znf_bind_put"/>
</dbReference>
<dbReference type="EMBL" id="FLRH01000003">
    <property type="protein sequence ID" value="SBT64482.1"/>
    <property type="molecule type" value="Genomic_DNA"/>
</dbReference>
<reference evidence="3" key="1">
    <citation type="submission" date="2016-06" db="EMBL/GenBank/DDBJ databases">
        <authorList>
            <person name="Varghese N."/>
            <person name="Submissions Spin"/>
        </authorList>
    </citation>
    <scope>NUCLEOTIDE SEQUENCE [LARGE SCALE GENOMIC DNA]</scope>
    <source>
        <strain evidence="3">DSM 45794</strain>
    </source>
</reference>
<gene>
    <name evidence="2" type="ORF">GA0070622_1458</name>
</gene>
<evidence type="ECO:0000313" key="3">
    <source>
        <dbReference type="Proteomes" id="UP000199558"/>
    </source>
</evidence>
<dbReference type="Pfam" id="PF24623">
    <property type="entry name" value="Phage_zn_bind_8"/>
    <property type="match status" value="1"/>
</dbReference>
<evidence type="ECO:0000259" key="1">
    <source>
        <dbReference type="Pfam" id="PF24623"/>
    </source>
</evidence>
<name>A0A1A9B6G2_9ACTN</name>
<dbReference type="AlphaFoldDB" id="A0A1A9B6G2"/>
<sequence length="127" mass="13911">MARGADDEVPTGRRRVYPTIRIDIDEPRAAEQFWEGMREVAASAARHQDRDLYRSLVKIGRAALAQGAELVPSCGLFLPCPVCDSLPGERCINVPGQPLDDATLHPQRVQMAERALRGEVPLPSPLG</sequence>
<feature type="domain" description="DNA-binding phage zinc finger" evidence="1">
    <location>
        <begin position="62"/>
        <end position="116"/>
    </location>
</feature>
<organism evidence="2 3">
    <name type="scientific">Micromonospora sediminicola</name>
    <dbReference type="NCBI Taxonomy" id="946078"/>
    <lineage>
        <taxon>Bacteria</taxon>
        <taxon>Bacillati</taxon>
        <taxon>Actinomycetota</taxon>
        <taxon>Actinomycetes</taxon>
        <taxon>Micromonosporales</taxon>
        <taxon>Micromonosporaceae</taxon>
        <taxon>Micromonospora</taxon>
    </lineage>
</organism>